<dbReference type="GO" id="GO:0004527">
    <property type="term" value="F:exonuclease activity"/>
    <property type="evidence" value="ECO:0007669"/>
    <property type="project" value="UniProtKB-KW"/>
</dbReference>
<keyword evidence="3" id="KW-0269">Exonuclease</keyword>
<feature type="domain" description="DUF4283" evidence="2">
    <location>
        <begin position="43"/>
        <end position="117"/>
    </location>
</feature>
<organism evidence="3 4">
    <name type="scientific">Macleaya cordata</name>
    <name type="common">Five-seeded plume-poppy</name>
    <name type="synonym">Bocconia cordata</name>
    <dbReference type="NCBI Taxonomy" id="56857"/>
    <lineage>
        <taxon>Eukaryota</taxon>
        <taxon>Viridiplantae</taxon>
        <taxon>Streptophyta</taxon>
        <taxon>Embryophyta</taxon>
        <taxon>Tracheophyta</taxon>
        <taxon>Spermatophyta</taxon>
        <taxon>Magnoliopsida</taxon>
        <taxon>Ranunculales</taxon>
        <taxon>Papaveraceae</taxon>
        <taxon>Papaveroideae</taxon>
        <taxon>Macleaya</taxon>
    </lineage>
</organism>
<keyword evidence="3" id="KW-0378">Hydrolase</keyword>
<sequence>MASSSTSPTLNFVSDELLTKMAALLTTPESLKATIPQAPEHNRQDWKKCLAVKFVNNKTYGFGPLREMLKKAWNPTGELEISEFGDKVYLIKFQYACDLSEVLTGAPWPFHDELLLIECCEADKLPSEYLFDKIDFWIQLHGLPINALTPETVHYIASKFRYPHPFKEDDIGKWGKYARIKTMISPMRNSTKITMVNNPNPQLTSPGSLYHISSPSVNHGSPSTPNHVKSQSPNTSQSHKSSWKRQIRNPNSATTNKQTGRESQSKVRKMLILDKDTYMRQSKHQHTEDDDSSQQKDFLPAIGRSGGVCILWTVDVNAQCIIGDLNATLHPAEKYGGSVNSNSCCREFKAMVHDRCLIDLGYAGPAYTWANRSDNSEAIFVRLDRALCTPSWWVKFQDVAVLHLPRLKSDHAPIILNTTRVIPRRKRNFKFESFWADHPNFLDKVNEMWVDNSEETVSKLHNLGIHLNKWVKKEFGHIARDIQKVKDKLTAVQNRAHLSDTRNEENALSNELDQLLIRERNFWNQRAHTGWVKAEGRNTKLFHISVLHRRKK</sequence>
<name>A0A200QXF8_MACCD</name>
<evidence type="ECO:0000313" key="4">
    <source>
        <dbReference type="Proteomes" id="UP000195402"/>
    </source>
</evidence>
<evidence type="ECO:0000259" key="2">
    <source>
        <dbReference type="Pfam" id="PF14111"/>
    </source>
</evidence>
<dbReference type="Proteomes" id="UP000195402">
    <property type="component" value="Unassembled WGS sequence"/>
</dbReference>
<comment type="caution">
    <text evidence="3">The sequence shown here is derived from an EMBL/GenBank/DDBJ whole genome shotgun (WGS) entry which is preliminary data.</text>
</comment>
<dbReference type="GO" id="GO:0004519">
    <property type="term" value="F:endonuclease activity"/>
    <property type="evidence" value="ECO:0007669"/>
    <property type="project" value="UniProtKB-KW"/>
</dbReference>
<keyword evidence="3" id="KW-0540">Nuclease</keyword>
<protein>
    <submittedName>
        <fullName evidence="3">Endonuclease/exonuclease/phosphatase</fullName>
    </submittedName>
</protein>
<gene>
    <name evidence="3" type="ORF">BVC80_1727g23</name>
</gene>
<dbReference type="Gene3D" id="3.60.10.10">
    <property type="entry name" value="Endonuclease/exonuclease/phosphatase"/>
    <property type="match status" value="1"/>
</dbReference>
<feature type="compositionally biased region" description="Polar residues" evidence="1">
    <location>
        <begin position="191"/>
        <end position="240"/>
    </location>
</feature>
<dbReference type="AlphaFoldDB" id="A0A200QXF8"/>
<evidence type="ECO:0000256" key="1">
    <source>
        <dbReference type="SAM" id="MobiDB-lite"/>
    </source>
</evidence>
<dbReference type="PANTHER" id="PTHR33710">
    <property type="entry name" value="BNAC02G09200D PROTEIN"/>
    <property type="match status" value="1"/>
</dbReference>
<dbReference type="SUPFAM" id="SSF56219">
    <property type="entry name" value="DNase I-like"/>
    <property type="match status" value="1"/>
</dbReference>
<keyword evidence="3" id="KW-0255">Endonuclease</keyword>
<feature type="region of interest" description="Disordered" evidence="1">
    <location>
        <begin position="191"/>
        <end position="267"/>
    </location>
</feature>
<dbReference type="InterPro" id="IPR025558">
    <property type="entry name" value="DUF4283"/>
</dbReference>
<dbReference type="EMBL" id="MVGT01000886">
    <property type="protein sequence ID" value="OVA15156.1"/>
    <property type="molecule type" value="Genomic_DNA"/>
</dbReference>
<dbReference type="STRING" id="56857.A0A200QXF8"/>
<dbReference type="PANTHER" id="PTHR33710:SF79">
    <property type="entry name" value="OS06G0205337 PROTEIN"/>
    <property type="match status" value="1"/>
</dbReference>
<evidence type="ECO:0000313" key="3">
    <source>
        <dbReference type="EMBL" id="OVA15156.1"/>
    </source>
</evidence>
<feature type="compositionally biased region" description="Polar residues" evidence="1">
    <location>
        <begin position="248"/>
        <end position="258"/>
    </location>
</feature>
<keyword evidence="4" id="KW-1185">Reference proteome</keyword>
<dbReference type="OrthoDB" id="1750606at2759"/>
<dbReference type="Pfam" id="PF14111">
    <property type="entry name" value="DUF4283"/>
    <property type="match status" value="1"/>
</dbReference>
<reference evidence="3 4" key="1">
    <citation type="journal article" date="2017" name="Mol. Plant">
        <title>The Genome of Medicinal Plant Macleaya cordata Provides New Insights into Benzylisoquinoline Alkaloids Metabolism.</title>
        <authorList>
            <person name="Liu X."/>
            <person name="Liu Y."/>
            <person name="Huang P."/>
            <person name="Ma Y."/>
            <person name="Qing Z."/>
            <person name="Tang Q."/>
            <person name="Cao H."/>
            <person name="Cheng P."/>
            <person name="Zheng Y."/>
            <person name="Yuan Z."/>
            <person name="Zhou Y."/>
            <person name="Liu J."/>
            <person name="Tang Z."/>
            <person name="Zhuo Y."/>
            <person name="Zhang Y."/>
            <person name="Yu L."/>
            <person name="Huang J."/>
            <person name="Yang P."/>
            <person name="Peng Q."/>
            <person name="Zhang J."/>
            <person name="Jiang W."/>
            <person name="Zhang Z."/>
            <person name="Lin K."/>
            <person name="Ro D.K."/>
            <person name="Chen X."/>
            <person name="Xiong X."/>
            <person name="Shang Y."/>
            <person name="Huang S."/>
            <person name="Zeng J."/>
        </authorList>
    </citation>
    <scope>NUCLEOTIDE SEQUENCE [LARGE SCALE GENOMIC DNA]</scope>
    <source>
        <strain evidence="4">cv. BLH2017</strain>
        <tissue evidence="3">Root</tissue>
    </source>
</reference>
<proteinExistence type="predicted"/>
<accession>A0A200QXF8</accession>
<dbReference type="InParanoid" id="A0A200QXF8"/>
<dbReference type="OMA" id="ICEPRIS"/>
<dbReference type="InterPro" id="IPR036691">
    <property type="entry name" value="Endo/exonu/phosph_ase_sf"/>
</dbReference>